<dbReference type="EMBL" id="VLNR01000013">
    <property type="protein sequence ID" value="TSE09535.1"/>
    <property type="molecule type" value="Genomic_DNA"/>
</dbReference>
<keyword evidence="1" id="KW-0472">Membrane</keyword>
<reference evidence="2 3" key="1">
    <citation type="submission" date="2019-07" db="EMBL/GenBank/DDBJ databases">
        <title>The draft genome sequence of Aquimarina algiphila M91.</title>
        <authorList>
            <person name="Meng X."/>
        </authorList>
    </citation>
    <scope>NUCLEOTIDE SEQUENCE [LARGE SCALE GENOMIC DNA]</scope>
    <source>
        <strain evidence="2 3">M91</strain>
    </source>
</reference>
<name>A0A554VMK8_9FLAO</name>
<protein>
    <submittedName>
        <fullName evidence="2">Uncharacterized protein</fullName>
    </submittedName>
</protein>
<proteinExistence type="predicted"/>
<dbReference type="RefSeq" id="WP_109439162.1">
    <property type="nucleotide sequence ID" value="NZ_CANLFO010000015.1"/>
</dbReference>
<feature type="transmembrane region" description="Helical" evidence="1">
    <location>
        <begin position="102"/>
        <end position="122"/>
    </location>
</feature>
<dbReference type="AlphaFoldDB" id="A0A554VMK8"/>
<dbReference type="Proteomes" id="UP000318833">
    <property type="component" value="Unassembled WGS sequence"/>
</dbReference>
<gene>
    <name evidence="2" type="ORF">FOF46_08515</name>
</gene>
<accession>A0A554VMK8</accession>
<evidence type="ECO:0000256" key="1">
    <source>
        <dbReference type="SAM" id="Phobius"/>
    </source>
</evidence>
<feature type="transmembrane region" description="Helical" evidence="1">
    <location>
        <begin position="69"/>
        <end position="90"/>
    </location>
</feature>
<feature type="transmembrane region" description="Helical" evidence="1">
    <location>
        <begin position="128"/>
        <end position="148"/>
    </location>
</feature>
<dbReference type="OrthoDB" id="1119089at2"/>
<feature type="transmembrane region" description="Helical" evidence="1">
    <location>
        <begin position="28"/>
        <end position="49"/>
    </location>
</feature>
<keyword evidence="1" id="KW-0812">Transmembrane</keyword>
<evidence type="ECO:0000313" key="3">
    <source>
        <dbReference type="Proteomes" id="UP000318833"/>
    </source>
</evidence>
<keyword evidence="3" id="KW-1185">Reference proteome</keyword>
<sequence>MKKTEIILGALIIFGILLFVLNFPFGAIIAILSLVTLSGFYFYFSFALLNGVKFHEMFRKESFRGIPGVRIFATIGAGIGFSIIVLGILFKIFKWPFANQNLLIGGGITSVILVVSLIKLWLGKKEVYAGILLRSVVLGVVCCLLFLMPSSILMQLKYRDYPNYVETLKELDADPDNVLLQEKERQEYNRINGIR</sequence>
<comment type="caution">
    <text evidence="2">The sequence shown here is derived from an EMBL/GenBank/DDBJ whole genome shotgun (WGS) entry which is preliminary data.</text>
</comment>
<keyword evidence="1" id="KW-1133">Transmembrane helix</keyword>
<evidence type="ECO:0000313" key="2">
    <source>
        <dbReference type="EMBL" id="TSE09535.1"/>
    </source>
</evidence>
<feature type="transmembrane region" description="Helical" evidence="1">
    <location>
        <begin position="6"/>
        <end position="23"/>
    </location>
</feature>
<organism evidence="2 3">
    <name type="scientific">Aquimarina algiphila</name>
    <dbReference type="NCBI Taxonomy" id="2047982"/>
    <lineage>
        <taxon>Bacteria</taxon>
        <taxon>Pseudomonadati</taxon>
        <taxon>Bacteroidota</taxon>
        <taxon>Flavobacteriia</taxon>
        <taxon>Flavobacteriales</taxon>
        <taxon>Flavobacteriaceae</taxon>
        <taxon>Aquimarina</taxon>
    </lineage>
</organism>